<gene>
    <name evidence="13" type="ORF">GAB14E_1931</name>
</gene>
<evidence type="ECO:0000256" key="1">
    <source>
        <dbReference type="ARBA" id="ARBA00000077"/>
    </source>
</evidence>
<dbReference type="InterPro" id="IPR050092">
    <property type="entry name" value="RNase_H"/>
</dbReference>
<comment type="catalytic activity">
    <reaction evidence="1">
        <text>Endonucleolytic cleavage to 5'-phosphomonoester.</text>
        <dbReference type="EC" id="3.1.26.4"/>
    </reaction>
</comment>
<comment type="similarity">
    <text evidence="3">Belongs to the RNase H family.</text>
</comment>
<feature type="domain" description="RNase H type-1" evidence="12">
    <location>
        <begin position="97"/>
        <end position="248"/>
    </location>
</feature>
<dbReference type="PROSITE" id="PS50879">
    <property type="entry name" value="RNASE_H_1"/>
    <property type="match status" value="1"/>
</dbReference>
<evidence type="ECO:0000256" key="4">
    <source>
        <dbReference type="ARBA" id="ARBA00011245"/>
    </source>
</evidence>
<dbReference type="EMBL" id="JQEC01000015">
    <property type="protein sequence ID" value="KGJ95149.1"/>
    <property type="molecule type" value="Genomic_DNA"/>
</dbReference>
<protein>
    <recommendedName>
        <fullName evidence="5">ribonuclease H</fullName>
        <ecNumber evidence="5">3.1.26.4</ecNumber>
    </recommendedName>
</protein>
<comment type="subunit">
    <text evidence="4">Monomer.</text>
</comment>
<dbReference type="InterPro" id="IPR022892">
    <property type="entry name" value="RNaseHI"/>
</dbReference>
<dbReference type="InterPro" id="IPR037056">
    <property type="entry name" value="RNase_H1_N_sf"/>
</dbReference>
<dbReference type="GO" id="GO:0003676">
    <property type="term" value="F:nucleic acid binding"/>
    <property type="evidence" value="ECO:0007669"/>
    <property type="project" value="InterPro"/>
</dbReference>
<evidence type="ECO:0000259" key="12">
    <source>
        <dbReference type="PROSITE" id="PS50879"/>
    </source>
</evidence>
<dbReference type="CDD" id="cd09278">
    <property type="entry name" value="RNase_HI_prokaryote_like"/>
    <property type="match status" value="1"/>
</dbReference>
<keyword evidence="9" id="KW-0378">Hydrolase</keyword>
<keyword evidence="7" id="KW-0479">Metal-binding</keyword>
<reference evidence="13 14" key="1">
    <citation type="submission" date="2014-08" db="EMBL/GenBank/DDBJ databases">
        <title>Genomic and Phenotypic Diversity of Colwellia psychrerythraea strains from Disparate Marine Basins.</title>
        <authorList>
            <person name="Techtmann S.M."/>
            <person name="Stelling S.C."/>
            <person name="Utturkar S.M."/>
            <person name="Alshibli N."/>
            <person name="Harris A."/>
            <person name="Brown S.D."/>
            <person name="Hazen T.C."/>
        </authorList>
    </citation>
    <scope>NUCLEOTIDE SEQUENCE [LARGE SCALE GENOMIC DNA]</scope>
    <source>
        <strain evidence="13 14">GAB14E</strain>
    </source>
</reference>
<dbReference type="PATRIC" id="fig|28229.3.peg.1537"/>
<dbReference type="Proteomes" id="UP000029868">
    <property type="component" value="Unassembled WGS sequence"/>
</dbReference>
<keyword evidence="6" id="KW-0540">Nuclease</keyword>
<evidence type="ECO:0000256" key="10">
    <source>
        <dbReference type="ARBA" id="ARBA00022842"/>
    </source>
</evidence>
<evidence type="ECO:0000256" key="9">
    <source>
        <dbReference type="ARBA" id="ARBA00022801"/>
    </source>
</evidence>
<dbReference type="Pfam" id="PF00075">
    <property type="entry name" value="RNase_H"/>
    <property type="match status" value="1"/>
</dbReference>
<dbReference type="InterPro" id="IPR009027">
    <property type="entry name" value="Ribosomal_bL9/RNase_H1_N"/>
</dbReference>
<dbReference type="Pfam" id="PF01693">
    <property type="entry name" value="Cauli_VI"/>
    <property type="match status" value="1"/>
</dbReference>
<evidence type="ECO:0000256" key="2">
    <source>
        <dbReference type="ARBA" id="ARBA00001946"/>
    </source>
</evidence>
<dbReference type="PANTHER" id="PTHR10642:SF26">
    <property type="entry name" value="RIBONUCLEASE H1"/>
    <property type="match status" value="1"/>
</dbReference>
<evidence type="ECO:0000256" key="7">
    <source>
        <dbReference type="ARBA" id="ARBA00022723"/>
    </source>
</evidence>
<evidence type="ECO:0000256" key="8">
    <source>
        <dbReference type="ARBA" id="ARBA00022759"/>
    </source>
</evidence>
<evidence type="ECO:0000256" key="5">
    <source>
        <dbReference type="ARBA" id="ARBA00012180"/>
    </source>
</evidence>
<name>A0A099KWQ9_COLPS</name>
<dbReference type="InterPro" id="IPR036397">
    <property type="entry name" value="RNaseH_sf"/>
</dbReference>
<dbReference type="GO" id="GO:0004523">
    <property type="term" value="F:RNA-DNA hybrid ribonuclease activity"/>
    <property type="evidence" value="ECO:0007669"/>
    <property type="project" value="UniProtKB-EC"/>
</dbReference>
<proteinExistence type="inferred from homology"/>
<evidence type="ECO:0000256" key="6">
    <source>
        <dbReference type="ARBA" id="ARBA00022722"/>
    </source>
</evidence>
<evidence type="ECO:0000313" key="13">
    <source>
        <dbReference type="EMBL" id="KGJ95149.1"/>
    </source>
</evidence>
<dbReference type="Gene3D" id="3.30.420.10">
    <property type="entry name" value="Ribonuclease H-like superfamily/Ribonuclease H"/>
    <property type="match status" value="1"/>
</dbReference>
<dbReference type="GO" id="GO:0043137">
    <property type="term" value="P:DNA replication, removal of RNA primer"/>
    <property type="evidence" value="ECO:0007669"/>
    <property type="project" value="TreeGrafter"/>
</dbReference>
<dbReference type="InterPro" id="IPR002156">
    <property type="entry name" value="RNaseH_domain"/>
</dbReference>
<evidence type="ECO:0000313" key="14">
    <source>
        <dbReference type="Proteomes" id="UP000029868"/>
    </source>
</evidence>
<dbReference type="InterPro" id="IPR012337">
    <property type="entry name" value="RNaseH-like_sf"/>
</dbReference>
<sequence length="272" mass="29713">MSKKFYVIWKGAKTGVFTTWPEVQQHTAGRSDAQYMGFESKAAAEQAFTSTYTKALMQRSLSKKGGTSAAPTSSRKTSSKSASKSTGAKNATISANGPRDIEIYCDGACSPNPGKSGTGLAVYELGKVTSLYYGLYQANGTNNTAELNGLLSSFQIAQHFIDKDSEKSICILSDSKYSIDCITKWAKGWQAKGWTRGKGEEIKNLALVQQCYALYKTIHTKITIRHVKGHANIEGNELSDRMAVLARVKRQEAMIRYSETLDIKSILAMQSG</sequence>
<dbReference type="OrthoDB" id="7845843at2"/>
<feature type="region of interest" description="Disordered" evidence="11">
    <location>
        <begin position="63"/>
        <end position="94"/>
    </location>
</feature>
<dbReference type="PANTHER" id="PTHR10642">
    <property type="entry name" value="RIBONUCLEASE H1"/>
    <property type="match status" value="1"/>
</dbReference>
<dbReference type="GO" id="GO:0046872">
    <property type="term" value="F:metal ion binding"/>
    <property type="evidence" value="ECO:0007669"/>
    <property type="project" value="UniProtKB-KW"/>
</dbReference>
<dbReference type="SUPFAM" id="SSF55658">
    <property type="entry name" value="L9 N-domain-like"/>
    <property type="match status" value="1"/>
</dbReference>
<dbReference type="SUPFAM" id="SSF53098">
    <property type="entry name" value="Ribonuclease H-like"/>
    <property type="match status" value="1"/>
</dbReference>
<dbReference type="EC" id="3.1.26.4" evidence="5"/>
<dbReference type="AlphaFoldDB" id="A0A099KWQ9"/>
<comment type="caution">
    <text evidence="13">The sequence shown here is derived from an EMBL/GenBank/DDBJ whole genome shotgun (WGS) entry which is preliminary data.</text>
</comment>
<accession>A0A099KWQ9</accession>
<dbReference type="InterPro" id="IPR011320">
    <property type="entry name" value="RNase_H1_N"/>
</dbReference>
<comment type="cofactor">
    <cofactor evidence="2">
        <name>Mg(2+)</name>
        <dbReference type="ChEBI" id="CHEBI:18420"/>
    </cofactor>
</comment>
<keyword evidence="10" id="KW-0460">Magnesium</keyword>
<dbReference type="Gene3D" id="3.40.970.10">
    <property type="entry name" value="Ribonuclease H1, N-terminal domain"/>
    <property type="match status" value="1"/>
</dbReference>
<organism evidence="13 14">
    <name type="scientific">Colwellia psychrerythraea</name>
    <name type="common">Vibrio psychroerythus</name>
    <dbReference type="NCBI Taxonomy" id="28229"/>
    <lineage>
        <taxon>Bacteria</taxon>
        <taxon>Pseudomonadati</taxon>
        <taxon>Pseudomonadota</taxon>
        <taxon>Gammaproteobacteria</taxon>
        <taxon>Alteromonadales</taxon>
        <taxon>Colwelliaceae</taxon>
        <taxon>Colwellia</taxon>
    </lineage>
</organism>
<feature type="compositionally biased region" description="Low complexity" evidence="11">
    <location>
        <begin position="67"/>
        <end position="92"/>
    </location>
</feature>
<evidence type="ECO:0000256" key="3">
    <source>
        <dbReference type="ARBA" id="ARBA00005300"/>
    </source>
</evidence>
<dbReference type="RefSeq" id="WP_033081611.1">
    <property type="nucleotide sequence ID" value="NZ_JQEC01000015.1"/>
</dbReference>
<keyword evidence="8" id="KW-0255">Endonuclease</keyword>
<evidence type="ECO:0000256" key="11">
    <source>
        <dbReference type="SAM" id="MobiDB-lite"/>
    </source>
</evidence>